<keyword evidence="3" id="KW-1185">Reference proteome</keyword>
<accession>A0A9W9DY87</accession>
<evidence type="ECO:0000256" key="1">
    <source>
        <dbReference type="SAM" id="Phobius"/>
    </source>
</evidence>
<comment type="caution">
    <text evidence="2">The sequence shown here is derived from an EMBL/GenBank/DDBJ whole genome shotgun (WGS) entry which is preliminary data.</text>
</comment>
<dbReference type="Proteomes" id="UP001150266">
    <property type="component" value="Unassembled WGS sequence"/>
</dbReference>
<feature type="transmembrane region" description="Helical" evidence="1">
    <location>
        <begin position="35"/>
        <end position="57"/>
    </location>
</feature>
<feature type="transmembrane region" description="Helical" evidence="1">
    <location>
        <begin position="78"/>
        <end position="102"/>
    </location>
</feature>
<gene>
    <name evidence="2" type="ORF">J3R30DRAFT_3424749</name>
</gene>
<name>A0A9W9DY87_9AGAR</name>
<evidence type="ECO:0008006" key="4">
    <source>
        <dbReference type="Google" id="ProtNLM"/>
    </source>
</evidence>
<dbReference type="AlphaFoldDB" id="A0A9W9DY87"/>
<feature type="transmembrane region" description="Helical" evidence="1">
    <location>
        <begin position="12"/>
        <end position="29"/>
    </location>
</feature>
<protein>
    <recommendedName>
        <fullName evidence="4">MARVEL domain-containing protein</fullName>
    </recommendedName>
</protein>
<evidence type="ECO:0000313" key="3">
    <source>
        <dbReference type="Proteomes" id="UP001150266"/>
    </source>
</evidence>
<reference evidence="2" key="1">
    <citation type="submission" date="2022-08" db="EMBL/GenBank/DDBJ databases">
        <title>A Global Phylogenomic Analysis of the Shiitake Genus Lentinula.</title>
        <authorList>
            <consortium name="DOE Joint Genome Institute"/>
            <person name="Sierra-Patev S."/>
            <person name="Min B."/>
            <person name="Naranjo-Ortiz M."/>
            <person name="Looney B."/>
            <person name="Konkel Z."/>
            <person name="Slot J.C."/>
            <person name="Sakamoto Y."/>
            <person name="Steenwyk J.L."/>
            <person name="Rokas A."/>
            <person name="Carro J."/>
            <person name="Camarero S."/>
            <person name="Ferreira P."/>
            <person name="Molpeceres G."/>
            <person name="Ruiz-Duenas F.J."/>
            <person name="Serrano A."/>
            <person name="Henrissat B."/>
            <person name="Drula E."/>
            <person name="Hughes K.W."/>
            <person name="Mata J.L."/>
            <person name="Ishikawa N.K."/>
            <person name="Vargas-Isla R."/>
            <person name="Ushijima S."/>
            <person name="Smith C.A."/>
            <person name="Ahrendt S."/>
            <person name="Andreopoulos W."/>
            <person name="He G."/>
            <person name="Labutti K."/>
            <person name="Lipzen A."/>
            <person name="Ng V."/>
            <person name="Riley R."/>
            <person name="Sandor L."/>
            <person name="Barry K."/>
            <person name="Martinez A.T."/>
            <person name="Xiao Y."/>
            <person name="Gibbons J.G."/>
            <person name="Terashima K."/>
            <person name="Grigoriev I.V."/>
            <person name="Hibbett D.S."/>
        </authorList>
    </citation>
    <scope>NUCLEOTIDE SEQUENCE</scope>
    <source>
        <strain evidence="2">JLM2183</strain>
    </source>
</reference>
<dbReference type="EMBL" id="JAOTPV010000001">
    <property type="protein sequence ID" value="KAJ4490737.1"/>
    <property type="molecule type" value="Genomic_DNA"/>
</dbReference>
<evidence type="ECO:0000313" key="2">
    <source>
        <dbReference type="EMBL" id="KAJ4490737.1"/>
    </source>
</evidence>
<sequence length="119" mass="13351">MIWQSLQNCYSPHLSLCCGMWLVAVYILLRKPNSLVSTTITGLVVIWFFWISGAAAVSIRDMESRWCKQVQGCQLIPVILAFAWLGCITLTVMLVLLIVAIVTSTRGLDEPPNRKLKVQ</sequence>
<keyword evidence="1" id="KW-0472">Membrane</keyword>
<organism evidence="2 3">
    <name type="scientific">Lentinula aciculospora</name>
    <dbReference type="NCBI Taxonomy" id="153920"/>
    <lineage>
        <taxon>Eukaryota</taxon>
        <taxon>Fungi</taxon>
        <taxon>Dikarya</taxon>
        <taxon>Basidiomycota</taxon>
        <taxon>Agaricomycotina</taxon>
        <taxon>Agaricomycetes</taxon>
        <taxon>Agaricomycetidae</taxon>
        <taxon>Agaricales</taxon>
        <taxon>Marasmiineae</taxon>
        <taxon>Omphalotaceae</taxon>
        <taxon>Lentinula</taxon>
    </lineage>
</organism>
<keyword evidence="1" id="KW-1133">Transmembrane helix</keyword>
<keyword evidence="1" id="KW-0812">Transmembrane</keyword>
<proteinExistence type="predicted"/>